<dbReference type="PROSITE" id="PS50041">
    <property type="entry name" value="C_TYPE_LECTIN_2"/>
    <property type="match status" value="1"/>
</dbReference>
<feature type="compositionally biased region" description="Polar residues" evidence="5">
    <location>
        <begin position="1"/>
        <end position="13"/>
    </location>
</feature>
<dbReference type="GO" id="GO:0005886">
    <property type="term" value="C:plasma membrane"/>
    <property type="evidence" value="ECO:0007669"/>
    <property type="project" value="TreeGrafter"/>
</dbReference>
<dbReference type="PANTHER" id="PTHR46746">
    <property type="entry name" value="KILLER CELL LECTIN-LIKE RECEPTOR SUBFAMILY F MEMBER 2"/>
    <property type="match status" value="1"/>
</dbReference>
<evidence type="ECO:0000256" key="1">
    <source>
        <dbReference type="ARBA" id="ARBA00004167"/>
    </source>
</evidence>
<reference evidence="7" key="1">
    <citation type="submission" date="2022-12" db="EMBL/GenBank/DDBJ databases">
        <authorList>
            <person name="Alioto T."/>
            <person name="Alioto T."/>
            <person name="Gomez Garrido J."/>
        </authorList>
    </citation>
    <scope>NUCLEOTIDE SEQUENCE</scope>
</reference>
<name>A0AA35NXI7_9SAUR</name>
<evidence type="ECO:0000256" key="3">
    <source>
        <dbReference type="ARBA" id="ARBA00022525"/>
    </source>
</evidence>
<dbReference type="SUPFAM" id="SSF56436">
    <property type="entry name" value="C-type lectin-like"/>
    <property type="match status" value="1"/>
</dbReference>
<evidence type="ECO:0000313" key="7">
    <source>
        <dbReference type="EMBL" id="CAI5767951.1"/>
    </source>
</evidence>
<dbReference type="Proteomes" id="UP001178461">
    <property type="component" value="Chromosome 2"/>
</dbReference>
<feature type="region of interest" description="Disordered" evidence="5">
    <location>
        <begin position="1"/>
        <end position="29"/>
    </location>
</feature>
<proteinExistence type="predicted"/>
<feature type="domain" description="C-type lectin" evidence="6">
    <location>
        <begin position="73"/>
        <end position="178"/>
    </location>
</feature>
<dbReference type="Pfam" id="PF00059">
    <property type="entry name" value="Lectin_C"/>
    <property type="match status" value="1"/>
</dbReference>
<protein>
    <submittedName>
        <fullName evidence="7">C-type lectin domain-containing protein</fullName>
    </submittedName>
</protein>
<evidence type="ECO:0000256" key="4">
    <source>
        <dbReference type="ARBA" id="ARBA00022734"/>
    </source>
</evidence>
<accession>A0AA35NXI7</accession>
<evidence type="ECO:0000256" key="2">
    <source>
        <dbReference type="ARBA" id="ARBA00004613"/>
    </source>
</evidence>
<dbReference type="InterPro" id="IPR016186">
    <property type="entry name" value="C-type_lectin-like/link_sf"/>
</dbReference>
<dbReference type="EMBL" id="OX395127">
    <property type="protein sequence ID" value="CAI5767951.1"/>
    <property type="molecule type" value="Genomic_DNA"/>
</dbReference>
<evidence type="ECO:0000313" key="8">
    <source>
        <dbReference type="Proteomes" id="UP001178461"/>
    </source>
</evidence>
<keyword evidence="8" id="KW-1185">Reference proteome</keyword>
<dbReference type="SMART" id="SM00034">
    <property type="entry name" value="CLECT"/>
    <property type="match status" value="1"/>
</dbReference>
<comment type="subcellular location">
    <subcellularLocation>
        <location evidence="1">Membrane</location>
        <topology evidence="1">Single-pass membrane protein</topology>
    </subcellularLocation>
    <subcellularLocation>
        <location evidence="2">Secreted</location>
    </subcellularLocation>
</comment>
<evidence type="ECO:0000256" key="5">
    <source>
        <dbReference type="SAM" id="MobiDB-lite"/>
    </source>
</evidence>
<dbReference type="InterPro" id="IPR051379">
    <property type="entry name" value="C-type_Lectin_Receptor_IMM"/>
</dbReference>
<dbReference type="Gene3D" id="3.10.100.10">
    <property type="entry name" value="Mannose-Binding Protein A, subunit A"/>
    <property type="match status" value="1"/>
</dbReference>
<dbReference type="InterPro" id="IPR016187">
    <property type="entry name" value="CTDL_fold"/>
</dbReference>
<dbReference type="InterPro" id="IPR001304">
    <property type="entry name" value="C-type_lectin-like"/>
</dbReference>
<keyword evidence="4" id="KW-0430">Lectin</keyword>
<dbReference type="CDD" id="cd03593">
    <property type="entry name" value="CLECT_NK_receptors_like"/>
    <property type="match status" value="1"/>
</dbReference>
<evidence type="ECO:0000259" key="6">
    <source>
        <dbReference type="PROSITE" id="PS50041"/>
    </source>
</evidence>
<dbReference type="AlphaFoldDB" id="A0AA35NXI7"/>
<dbReference type="PANTHER" id="PTHR46746:SF3">
    <property type="entry name" value="C-TYPE LECTIN DOMAIN-CONTAINING PROTEIN-RELATED"/>
    <property type="match status" value="1"/>
</dbReference>
<dbReference type="InterPro" id="IPR033992">
    <property type="entry name" value="NKR-like_CTLD"/>
</dbReference>
<dbReference type="GO" id="GO:0030246">
    <property type="term" value="F:carbohydrate binding"/>
    <property type="evidence" value="ECO:0007669"/>
    <property type="project" value="UniProtKB-KW"/>
</dbReference>
<dbReference type="GO" id="GO:0005576">
    <property type="term" value="C:extracellular region"/>
    <property type="evidence" value="ECO:0007669"/>
    <property type="project" value="UniProtKB-SubCell"/>
</dbReference>
<keyword evidence="3" id="KW-0964">Secreted</keyword>
<organism evidence="7 8">
    <name type="scientific">Podarcis lilfordi</name>
    <name type="common">Lilford's wall lizard</name>
    <dbReference type="NCBI Taxonomy" id="74358"/>
    <lineage>
        <taxon>Eukaryota</taxon>
        <taxon>Metazoa</taxon>
        <taxon>Chordata</taxon>
        <taxon>Craniata</taxon>
        <taxon>Vertebrata</taxon>
        <taxon>Euteleostomi</taxon>
        <taxon>Lepidosauria</taxon>
        <taxon>Squamata</taxon>
        <taxon>Bifurcata</taxon>
        <taxon>Unidentata</taxon>
        <taxon>Episquamata</taxon>
        <taxon>Laterata</taxon>
        <taxon>Lacertibaenia</taxon>
        <taxon>Lacertidae</taxon>
        <taxon>Podarcis</taxon>
    </lineage>
</organism>
<sequence>MPKSFSSLVINKTPQDREKQVKASEWSPNTTQYCPAGCEGSKASEDFRSTLKQKLCETGDGSCHLCPMQWRLHKNKCYWFSETIQSWEKSKEDCIAKKSHLLIIDDQEEKEFIQKNVKLVWTGLSVSMPKKIWIWTNGSLLKEKLFPAIQPEEGSCGAFEDKKIYAELCSAELKWVCQKGSVLL</sequence>
<gene>
    <name evidence="7" type="ORF">PODLI_1B006632</name>
</gene>